<dbReference type="AlphaFoldDB" id="A0A1T2WZN5"/>
<dbReference type="SUPFAM" id="SSF90002">
    <property type="entry name" value="Hypothetical protein YjiA, C-terminal domain"/>
    <property type="match status" value="1"/>
</dbReference>
<evidence type="ECO:0000256" key="3">
    <source>
        <dbReference type="SAM" id="MobiDB-lite"/>
    </source>
</evidence>
<dbReference type="STRING" id="1324314.BVG16_30675"/>
<evidence type="ECO:0000313" key="6">
    <source>
        <dbReference type="Proteomes" id="UP000190188"/>
    </source>
</evidence>
<dbReference type="GO" id="GO:0000166">
    <property type="term" value="F:nucleotide binding"/>
    <property type="evidence" value="ECO:0007669"/>
    <property type="project" value="UniProtKB-KW"/>
</dbReference>
<evidence type="ECO:0000256" key="2">
    <source>
        <dbReference type="ARBA" id="ARBA00023186"/>
    </source>
</evidence>
<evidence type="ECO:0000259" key="4">
    <source>
        <dbReference type="Pfam" id="PF07683"/>
    </source>
</evidence>
<name>A0A1T2WZN5_9BACL</name>
<gene>
    <name evidence="5" type="ORF">BVG16_30675</name>
</gene>
<keyword evidence="1" id="KW-0547">Nucleotide-binding</keyword>
<evidence type="ECO:0000313" key="5">
    <source>
        <dbReference type="EMBL" id="OPA73035.1"/>
    </source>
</evidence>
<reference evidence="5 6" key="1">
    <citation type="submission" date="2017-01" db="EMBL/GenBank/DDBJ databases">
        <title>Genome analysis of Paenibacillus selenitrireducens ES3-24.</title>
        <authorList>
            <person name="Xu D."/>
            <person name="Yao R."/>
            <person name="Zheng S."/>
        </authorList>
    </citation>
    <scope>NUCLEOTIDE SEQUENCE [LARGE SCALE GENOMIC DNA]</scope>
    <source>
        <strain evidence="5 6">ES3-24</strain>
    </source>
</reference>
<dbReference type="InterPro" id="IPR011629">
    <property type="entry name" value="CobW-like_C"/>
</dbReference>
<sequence>MSHRTVRLSSNPVLERNPVRSEPSVIPSHTRLRTLCLPCPSNGSITRVQVEHFIMQWSNQLIRAKGDIKFAAHQETQLMQFAGKRIYWEKTRADTDDSYIVLIGLDMDIDLIKQSWARLLPSP</sequence>
<dbReference type="Proteomes" id="UP000190188">
    <property type="component" value="Unassembled WGS sequence"/>
</dbReference>
<accession>A0A1T2WZN5</accession>
<dbReference type="InterPro" id="IPR036627">
    <property type="entry name" value="CobW-likC_sf"/>
</dbReference>
<comment type="caution">
    <text evidence="5">The sequence shown here is derived from an EMBL/GenBank/DDBJ whole genome shotgun (WGS) entry which is preliminary data.</text>
</comment>
<dbReference type="EMBL" id="MSZX01000023">
    <property type="protein sequence ID" value="OPA73035.1"/>
    <property type="molecule type" value="Genomic_DNA"/>
</dbReference>
<evidence type="ECO:0000256" key="1">
    <source>
        <dbReference type="ARBA" id="ARBA00022741"/>
    </source>
</evidence>
<feature type="region of interest" description="Disordered" evidence="3">
    <location>
        <begin position="1"/>
        <end position="22"/>
    </location>
</feature>
<protein>
    <recommendedName>
        <fullName evidence="4">CobW C-terminal domain-containing protein</fullName>
    </recommendedName>
</protein>
<organism evidence="5 6">
    <name type="scientific">Paenibacillus selenitireducens</name>
    <dbReference type="NCBI Taxonomy" id="1324314"/>
    <lineage>
        <taxon>Bacteria</taxon>
        <taxon>Bacillati</taxon>
        <taxon>Bacillota</taxon>
        <taxon>Bacilli</taxon>
        <taxon>Bacillales</taxon>
        <taxon>Paenibacillaceae</taxon>
        <taxon>Paenibacillus</taxon>
    </lineage>
</organism>
<feature type="domain" description="CobW C-terminal" evidence="4">
    <location>
        <begin position="43"/>
        <end position="119"/>
    </location>
</feature>
<keyword evidence="6" id="KW-1185">Reference proteome</keyword>
<dbReference type="Gene3D" id="3.30.1220.10">
    <property type="entry name" value="CobW-like, C-terminal domain"/>
    <property type="match status" value="1"/>
</dbReference>
<dbReference type="Pfam" id="PF07683">
    <property type="entry name" value="CobW_C"/>
    <property type="match status" value="1"/>
</dbReference>
<proteinExistence type="predicted"/>
<keyword evidence="2" id="KW-0143">Chaperone</keyword>